<organism evidence="1 2">
    <name type="scientific">Brassica carinata</name>
    <name type="common">Ethiopian mustard</name>
    <name type="synonym">Abyssinian cabbage</name>
    <dbReference type="NCBI Taxonomy" id="52824"/>
    <lineage>
        <taxon>Eukaryota</taxon>
        <taxon>Viridiplantae</taxon>
        <taxon>Streptophyta</taxon>
        <taxon>Embryophyta</taxon>
        <taxon>Tracheophyta</taxon>
        <taxon>Spermatophyta</taxon>
        <taxon>Magnoliopsida</taxon>
        <taxon>eudicotyledons</taxon>
        <taxon>Gunneridae</taxon>
        <taxon>Pentapetalae</taxon>
        <taxon>rosids</taxon>
        <taxon>malvids</taxon>
        <taxon>Brassicales</taxon>
        <taxon>Brassicaceae</taxon>
        <taxon>Brassiceae</taxon>
        <taxon>Brassica</taxon>
    </lineage>
</organism>
<reference evidence="1 2" key="1">
    <citation type="submission" date="2020-02" db="EMBL/GenBank/DDBJ databases">
        <authorList>
            <person name="Ma Q."/>
            <person name="Huang Y."/>
            <person name="Song X."/>
            <person name="Pei D."/>
        </authorList>
    </citation>
    <scope>NUCLEOTIDE SEQUENCE [LARGE SCALE GENOMIC DNA]</scope>
    <source>
        <strain evidence="1">Sxm20200214</strain>
        <tissue evidence="1">Leaf</tissue>
    </source>
</reference>
<protein>
    <submittedName>
        <fullName evidence="1">Uncharacterized protein</fullName>
    </submittedName>
</protein>
<accession>A0A8X7WDT0</accession>
<dbReference type="Proteomes" id="UP000886595">
    <property type="component" value="Unassembled WGS sequence"/>
</dbReference>
<evidence type="ECO:0000313" key="2">
    <source>
        <dbReference type="Proteomes" id="UP000886595"/>
    </source>
</evidence>
<sequence>MDVDMRLLDSKATLISATVSRLTGIFKAEKNEPVQPIPEERFWFHNHSELLELANTKIHLLDLIGELTGVKSTKSDPTQGQDGFMTGELQVLPVMMMLQRA</sequence>
<proteinExistence type="predicted"/>
<gene>
    <name evidence="1" type="ORF">Bca52824_010989</name>
</gene>
<evidence type="ECO:0000313" key="1">
    <source>
        <dbReference type="EMBL" id="KAG2328261.1"/>
    </source>
</evidence>
<keyword evidence="2" id="KW-1185">Reference proteome</keyword>
<comment type="caution">
    <text evidence="1">The sequence shown here is derived from an EMBL/GenBank/DDBJ whole genome shotgun (WGS) entry which is preliminary data.</text>
</comment>
<dbReference type="AlphaFoldDB" id="A0A8X7WDT0"/>
<name>A0A8X7WDT0_BRACI</name>
<dbReference type="EMBL" id="JAAMPC010000002">
    <property type="protein sequence ID" value="KAG2328261.1"/>
    <property type="molecule type" value="Genomic_DNA"/>
</dbReference>